<dbReference type="Proteomes" id="UP000195981">
    <property type="component" value="Unassembled WGS sequence"/>
</dbReference>
<dbReference type="PANTHER" id="PTHR38011">
    <property type="entry name" value="DIHYDROFOLATE REDUCTASE FAMILY PROTEIN (AFU_ORTHOLOGUE AFUA_8G06820)"/>
    <property type="match status" value="1"/>
</dbReference>
<protein>
    <submittedName>
        <fullName evidence="2">Dihydrofolate reductase</fullName>
        <ecNumber evidence="2">1.5.1.3</ecNumber>
    </submittedName>
</protein>
<dbReference type="InterPro" id="IPR024072">
    <property type="entry name" value="DHFR-like_dom_sf"/>
</dbReference>
<dbReference type="AlphaFoldDB" id="A0A1X6WZM7"/>
<dbReference type="GO" id="GO:0009231">
    <property type="term" value="P:riboflavin biosynthetic process"/>
    <property type="evidence" value="ECO:0007669"/>
    <property type="project" value="InterPro"/>
</dbReference>
<evidence type="ECO:0000259" key="1">
    <source>
        <dbReference type="Pfam" id="PF01872"/>
    </source>
</evidence>
<proteinExistence type="predicted"/>
<sequence length="145" mass="15687">MESTALLLGRRTFEEFAPVWPSMDDQFAHYNALPKYVVSTTLSDAEVAVNPWGDCHRLASIDAVRALTETEGGPIIVHGSGELARSLAEAGLVDRYHLLTFPVVLGAGERLFPAEGPGLPPLRVLEDRVFSNGVRATVFGVVREG</sequence>
<organism evidence="2 3">
    <name type="scientific">Brachybacterium nesterenkovii</name>
    <dbReference type="NCBI Taxonomy" id="47847"/>
    <lineage>
        <taxon>Bacteria</taxon>
        <taxon>Bacillati</taxon>
        <taxon>Actinomycetota</taxon>
        <taxon>Actinomycetes</taxon>
        <taxon>Micrococcales</taxon>
        <taxon>Dermabacteraceae</taxon>
        <taxon>Brachybacterium</taxon>
    </lineage>
</organism>
<feature type="domain" description="Bacterial bifunctional deaminase-reductase C-terminal" evidence="1">
    <location>
        <begin position="2"/>
        <end position="124"/>
    </location>
</feature>
<dbReference type="SUPFAM" id="SSF53597">
    <property type="entry name" value="Dihydrofolate reductase-like"/>
    <property type="match status" value="1"/>
</dbReference>
<dbReference type="GO" id="GO:0008703">
    <property type="term" value="F:5-amino-6-(5-phosphoribosylamino)uracil reductase activity"/>
    <property type="evidence" value="ECO:0007669"/>
    <property type="project" value="InterPro"/>
</dbReference>
<keyword evidence="2" id="KW-0560">Oxidoreductase</keyword>
<gene>
    <name evidence="2" type="ORF">FM110_05305</name>
</gene>
<accession>A0A1X6WZM7</accession>
<dbReference type="GO" id="GO:0004146">
    <property type="term" value="F:dihydrofolate reductase activity"/>
    <property type="evidence" value="ECO:0007669"/>
    <property type="project" value="UniProtKB-EC"/>
</dbReference>
<name>A0A1X6WZM7_9MICO</name>
<dbReference type="EC" id="1.5.1.3" evidence="2"/>
<reference evidence="2 3" key="1">
    <citation type="submission" date="2017-02" db="EMBL/GenBank/DDBJ databases">
        <authorList>
            <person name="Peterson S.W."/>
        </authorList>
    </citation>
    <scope>NUCLEOTIDE SEQUENCE [LARGE SCALE GENOMIC DNA]</scope>
    <source>
        <strain evidence="2 3">CIP104813</strain>
    </source>
</reference>
<dbReference type="InterPro" id="IPR050765">
    <property type="entry name" value="Riboflavin_Biosynth_HTPR"/>
</dbReference>
<dbReference type="Gene3D" id="3.40.430.10">
    <property type="entry name" value="Dihydrofolate Reductase, subunit A"/>
    <property type="match status" value="1"/>
</dbReference>
<dbReference type="InterPro" id="IPR002734">
    <property type="entry name" value="RibDG_C"/>
</dbReference>
<dbReference type="Pfam" id="PF01872">
    <property type="entry name" value="RibD_C"/>
    <property type="match status" value="1"/>
</dbReference>
<evidence type="ECO:0000313" key="2">
    <source>
        <dbReference type="EMBL" id="SLM90627.1"/>
    </source>
</evidence>
<keyword evidence="3" id="KW-1185">Reference proteome</keyword>
<dbReference type="EMBL" id="FWFG01000048">
    <property type="protein sequence ID" value="SLM90627.1"/>
    <property type="molecule type" value="Genomic_DNA"/>
</dbReference>
<evidence type="ECO:0000313" key="3">
    <source>
        <dbReference type="Proteomes" id="UP000195981"/>
    </source>
</evidence>
<dbReference type="RefSeq" id="WP_234991924.1">
    <property type="nucleotide sequence ID" value="NZ_FWFG01000048.1"/>
</dbReference>
<dbReference type="PANTHER" id="PTHR38011:SF11">
    <property type="entry name" value="2,5-DIAMINO-6-RIBOSYLAMINO-4(3H)-PYRIMIDINONE 5'-PHOSPHATE REDUCTASE"/>
    <property type="match status" value="1"/>
</dbReference>